<accession>A0A1J5P8Q1</accession>
<comment type="caution">
    <text evidence="1">The sequence shown here is derived from an EMBL/GenBank/DDBJ whole genome shotgun (WGS) entry which is preliminary data.</text>
</comment>
<evidence type="ECO:0000313" key="1">
    <source>
        <dbReference type="EMBL" id="OIQ67638.1"/>
    </source>
</evidence>
<sequence length="72" mass="8379">MDMKKSCKYTKNGMVAGFVFWEYAPALNGYFEDGINAVLRYFKIPLKQKKRKLALTLFVVTDLIIYHKELIG</sequence>
<proteinExistence type="predicted"/>
<protein>
    <submittedName>
        <fullName evidence="1">Uncharacterized protein</fullName>
    </submittedName>
</protein>
<name>A0A1J5P8Q1_9ZZZZ</name>
<organism evidence="1">
    <name type="scientific">mine drainage metagenome</name>
    <dbReference type="NCBI Taxonomy" id="410659"/>
    <lineage>
        <taxon>unclassified sequences</taxon>
        <taxon>metagenomes</taxon>
        <taxon>ecological metagenomes</taxon>
    </lineage>
</organism>
<dbReference type="EMBL" id="MLJW01005801">
    <property type="protein sequence ID" value="OIQ67638.1"/>
    <property type="molecule type" value="Genomic_DNA"/>
</dbReference>
<reference evidence="1" key="1">
    <citation type="submission" date="2016-10" db="EMBL/GenBank/DDBJ databases">
        <title>Sequence of Gallionella enrichment culture.</title>
        <authorList>
            <person name="Poehlein A."/>
            <person name="Muehling M."/>
            <person name="Daniel R."/>
        </authorList>
    </citation>
    <scope>NUCLEOTIDE SEQUENCE</scope>
</reference>
<gene>
    <name evidence="1" type="ORF">GALL_507820</name>
</gene>
<dbReference type="AlphaFoldDB" id="A0A1J5P8Q1"/>